<accession>A0AAV5DNF3</accession>
<evidence type="ECO:0000313" key="2">
    <source>
        <dbReference type="EMBL" id="GJN11990.1"/>
    </source>
</evidence>
<name>A0AAV5DNF3_ELECO</name>
<feature type="compositionally biased region" description="Basic and acidic residues" evidence="1">
    <location>
        <begin position="28"/>
        <end position="45"/>
    </location>
</feature>
<organism evidence="2 3">
    <name type="scientific">Eleusine coracana subsp. coracana</name>
    <dbReference type="NCBI Taxonomy" id="191504"/>
    <lineage>
        <taxon>Eukaryota</taxon>
        <taxon>Viridiplantae</taxon>
        <taxon>Streptophyta</taxon>
        <taxon>Embryophyta</taxon>
        <taxon>Tracheophyta</taxon>
        <taxon>Spermatophyta</taxon>
        <taxon>Magnoliopsida</taxon>
        <taxon>Liliopsida</taxon>
        <taxon>Poales</taxon>
        <taxon>Poaceae</taxon>
        <taxon>PACMAD clade</taxon>
        <taxon>Chloridoideae</taxon>
        <taxon>Cynodonteae</taxon>
        <taxon>Eleusininae</taxon>
        <taxon>Eleusine</taxon>
    </lineage>
</organism>
<feature type="region of interest" description="Disordered" evidence="1">
    <location>
        <begin position="1"/>
        <end position="45"/>
    </location>
</feature>
<evidence type="ECO:0000313" key="3">
    <source>
        <dbReference type="Proteomes" id="UP001054889"/>
    </source>
</evidence>
<dbReference type="EMBL" id="BQKI01000021">
    <property type="protein sequence ID" value="GJN11990.1"/>
    <property type="molecule type" value="Genomic_DNA"/>
</dbReference>
<sequence length="78" mass="8481">MPAWRGRLGSDRRAWRTRGEAASSGLRKRWDSPPRLQDRRGGGVKRCEGCLPEEAHVEGGARCDAPWGQAGLAAMHGA</sequence>
<reference evidence="2" key="2">
    <citation type="submission" date="2021-12" db="EMBL/GenBank/DDBJ databases">
        <title>Resequencing data analysis of finger millet.</title>
        <authorList>
            <person name="Hatakeyama M."/>
            <person name="Aluri S."/>
            <person name="Balachadran M.T."/>
            <person name="Sivarajan S.R."/>
            <person name="Poveda L."/>
            <person name="Shimizu-Inatsugi R."/>
            <person name="Schlapbach R."/>
            <person name="Sreeman S.M."/>
            <person name="Shimizu K.K."/>
        </authorList>
    </citation>
    <scope>NUCLEOTIDE SEQUENCE</scope>
</reference>
<proteinExistence type="predicted"/>
<keyword evidence="3" id="KW-1185">Reference proteome</keyword>
<comment type="caution">
    <text evidence="2">The sequence shown here is derived from an EMBL/GenBank/DDBJ whole genome shotgun (WGS) entry which is preliminary data.</text>
</comment>
<reference evidence="2" key="1">
    <citation type="journal article" date="2018" name="DNA Res.">
        <title>Multiple hybrid de novo genome assembly of finger millet, an orphan allotetraploid crop.</title>
        <authorList>
            <person name="Hatakeyama M."/>
            <person name="Aluri S."/>
            <person name="Balachadran M.T."/>
            <person name="Sivarajan S.R."/>
            <person name="Patrignani A."/>
            <person name="Gruter S."/>
            <person name="Poveda L."/>
            <person name="Shimizu-Inatsugi R."/>
            <person name="Baeten J."/>
            <person name="Francoijs K.J."/>
            <person name="Nataraja K.N."/>
            <person name="Reddy Y.A.N."/>
            <person name="Phadnis S."/>
            <person name="Ravikumar R.L."/>
            <person name="Schlapbach R."/>
            <person name="Sreeman S.M."/>
            <person name="Shimizu K.K."/>
        </authorList>
    </citation>
    <scope>NUCLEOTIDE SEQUENCE</scope>
</reference>
<protein>
    <submittedName>
        <fullName evidence="2">Uncharacterized protein</fullName>
    </submittedName>
</protein>
<feature type="compositionally biased region" description="Basic and acidic residues" evidence="1">
    <location>
        <begin position="8"/>
        <end position="19"/>
    </location>
</feature>
<evidence type="ECO:0000256" key="1">
    <source>
        <dbReference type="SAM" id="MobiDB-lite"/>
    </source>
</evidence>
<dbReference type="AlphaFoldDB" id="A0AAV5DNF3"/>
<gene>
    <name evidence="2" type="primary">ga30230</name>
    <name evidence="2" type="ORF">PR202_ga30230</name>
</gene>
<dbReference type="Proteomes" id="UP001054889">
    <property type="component" value="Unassembled WGS sequence"/>
</dbReference>